<dbReference type="GeneID" id="8854450"/>
<dbReference type="PROSITE" id="PS50181">
    <property type="entry name" value="FBOX"/>
    <property type="match status" value="1"/>
</dbReference>
<dbReference type="KEGG" id="ngr:NAEGRDRAFT_72272"/>
<keyword evidence="2" id="KW-0963">Cytoplasm</keyword>
<accession>D2VTE6</accession>
<evidence type="ECO:0000259" key="4">
    <source>
        <dbReference type="PROSITE" id="PS50181"/>
    </source>
</evidence>
<evidence type="ECO:0000256" key="2">
    <source>
        <dbReference type="ARBA" id="ARBA00022490"/>
    </source>
</evidence>
<name>D2VTE6_NAEGR</name>
<keyword evidence="6" id="KW-1185">Reference proteome</keyword>
<dbReference type="PANTHER" id="PTHR24107:SF2">
    <property type="entry name" value="NLR FAMILY CARD DOMAIN CONTAINING 3"/>
    <property type="match status" value="1"/>
</dbReference>
<comment type="subcellular location">
    <subcellularLocation>
        <location evidence="1">Cytoplasm</location>
        <location evidence="1">Cytoskeleton</location>
    </subcellularLocation>
</comment>
<dbReference type="Gene3D" id="3.80.10.10">
    <property type="entry name" value="Ribonuclease Inhibitor"/>
    <property type="match status" value="3"/>
</dbReference>
<evidence type="ECO:0000256" key="3">
    <source>
        <dbReference type="ARBA" id="ARBA00023212"/>
    </source>
</evidence>
<protein>
    <recommendedName>
        <fullName evidence="4">F-box domain-containing protein</fullName>
    </recommendedName>
</protein>
<sequence>MKDQTYLPDDVIYSIFTFISPETLKSYVSISSQFYKIITERLEWKFDFSGNLYKDENNFLCYDDGDGGAYDLIGNRMDEWLIFKKVKMLNLSFNCIDYCHFETLTSRLQSLRHLCLNYVVLDWQNLNCLLSDEKLTLTFESLELMNCSLNDDMMELLTSCKNLQNLTKLDVRSNRITTKTLDNIFYHSAFNNLRDFSASLGNGSSVTEISQTSTLICKLERLLFEDTEYKRIEDYCNACVENNTITSLSLIQCSLKKYDIIPLLNKLSNLKYLNLSKNRLGQDFLVLNDCFTLRNLEELILESNFIAHETCQLLIDKFENLKLFSLLGNNWFHSLNSSVKALNTSKEKGMELLFSYYPNGLDCLDDLEKIQAYCPKFGIHSIHSFSHNFFRTTKSLQIFTLIDNELFEKIGTSKVLGNLEEIEVNDCSVITLEMMSSLFKSESLKKLRKLKMFSCSLTGFPSIFNSTILRNMSQLILCDNNIGNEGLYNICTNCCNLRSLDVENNGIGIDGVKYLTSCKTMSKLAYLNLGNSQEIQNFKNIIDDDCIQLLCSSIYLNNLVSLFCCGNTITAISAQYIVSKSGLPNLSILVLYDNNICDRGAEVFSENVESLRHYNIFDVSNNDMTDYGVNLMSNISQMTNRSEYLFYNSF</sequence>
<dbReference type="InterPro" id="IPR001810">
    <property type="entry name" value="F-box_dom"/>
</dbReference>
<proteinExistence type="predicted"/>
<organism evidence="6">
    <name type="scientific">Naegleria gruberi</name>
    <name type="common">Amoeba</name>
    <dbReference type="NCBI Taxonomy" id="5762"/>
    <lineage>
        <taxon>Eukaryota</taxon>
        <taxon>Discoba</taxon>
        <taxon>Heterolobosea</taxon>
        <taxon>Tetramitia</taxon>
        <taxon>Eutetramitia</taxon>
        <taxon>Vahlkampfiidae</taxon>
        <taxon>Naegleria</taxon>
    </lineage>
</organism>
<reference evidence="5 6" key="1">
    <citation type="journal article" date="2010" name="Cell">
        <title>The genome of Naegleria gruberi illuminates early eukaryotic versatility.</title>
        <authorList>
            <person name="Fritz-Laylin L.K."/>
            <person name="Prochnik S.E."/>
            <person name="Ginger M.L."/>
            <person name="Dacks J.B."/>
            <person name="Carpenter M.L."/>
            <person name="Field M.C."/>
            <person name="Kuo A."/>
            <person name="Paredez A."/>
            <person name="Chapman J."/>
            <person name="Pham J."/>
            <person name="Shu S."/>
            <person name="Neupane R."/>
            <person name="Cipriano M."/>
            <person name="Mancuso J."/>
            <person name="Tu H."/>
            <person name="Salamov A."/>
            <person name="Lindquist E."/>
            <person name="Shapiro H."/>
            <person name="Lucas S."/>
            <person name="Grigoriev I.V."/>
            <person name="Cande W.Z."/>
            <person name="Fulton C."/>
            <person name="Rokhsar D.S."/>
            <person name="Dawson S.C."/>
        </authorList>
    </citation>
    <scope>NUCLEOTIDE SEQUENCE [LARGE SCALE GENOMIC DNA]</scope>
    <source>
        <strain evidence="5 6">NEG-M</strain>
    </source>
</reference>
<dbReference type="SMART" id="SM00368">
    <property type="entry name" value="LRR_RI"/>
    <property type="match status" value="3"/>
</dbReference>
<dbReference type="InterPro" id="IPR001611">
    <property type="entry name" value="Leu-rich_rpt"/>
</dbReference>
<dbReference type="GO" id="GO:0005856">
    <property type="term" value="C:cytoskeleton"/>
    <property type="evidence" value="ECO:0007669"/>
    <property type="project" value="UniProtKB-SubCell"/>
</dbReference>
<evidence type="ECO:0000256" key="1">
    <source>
        <dbReference type="ARBA" id="ARBA00004245"/>
    </source>
</evidence>
<dbReference type="SUPFAM" id="SSF81383">
    <property type="entry name" value="F-box domain"/>
    <property type="match status" value="1"/>
</dbReference>
<dbReference type="InterPro" id="IPR036047">
    <property type="entry name" value="F-box-like_dom_sf"/>
</dbReference>
<dbReference type="InParanoid" id="D2VTE6"/>
<dbReference type="AlphaFoldDB" id="D2VTE6"/>
<dbReference type="InterPro" id="IPR032675">
    <property type="entry name" value="LRR_dom_sf"/>
</dbReference>
<evidence type="ECO:0000313" key="6">
    <source>
        <dbReference type="Proteomes" id="UP000006671"/>
    </source>
</evidence>
<dbReference type="VEuPathDB" id="AmoebaDB:NAEGRDRAFT_72272"/>
<gene>
    <name evidence="5" type="ORF">NAEGRDRAFT_72272</name>
</gene>
<dbReference type="Proteomes" id="UP000006671">
    <property type="component" value="Unassembled WGS sequence"/>
</dbReference>
<dbReference type="InterPro" id="IPR052410">
    <property type="entry name" value="DRC5"/>
</dbReference>
<dbReference type="EMBL" id="GG738896">
    <property type="protein sequence ID" value="EFC39917.1"/>
    <property type="molecule type" value="Genomic_DNA"/>
</dbReference>
<dbReference type="RefSeq" id="XP_002672661.1">
    <property type="nucleotide sequence ID" value="XM_002672615.1"/>
</dbReference>
<keyword evidence="3" id="KW-0206">Cytoskeleton</keyword>
<dbReference type="PANTHER" id="PTHR24107">
    <property type="entry name" value="YNEIN REGULATORY COMPLEX SUBUNIT 5"/>
    <property type="match status" value="1"/>
</dbReference>
<feature type="domain" description="F-box" evidence="4">
    <location>
        <begin position="1"/>
        <end position="47"/>
    </location>
</feature>
<dbReference type="SUPFAM" id="SSF52047">
    <property type="entry name" value="RNI-like"/>
    <property type="match status" value="2"/>
</dbReference>
<dbReference type="Pfam" id="PF13516">
    <property type="entry name" value="LRR_6"/>
    <property type="match status" value="2"/>
</dbReference>
<evidence type="ECO:0000313" key="5">
    <source>
        <dbReference type="EMBL" id="EFC39917.1"/>
    </source>
</evidence>
<dbReference type="OrthoDB" id="2688364at2759"/>